<dbReference type="OrthoDB" id="60284at2759"/>
<proteinExistence type="predicted"/>
<evidence type="ECO:0000313" key="5">
    <source>
        <dbReference type="Proteomes" id="UP000284657"/>
    </source>
</evidence>
<reference evidence="4 5" key="1">
    <citation type="submission" date="2018-07" db="EMBL/GenBank/DDBJ databases">
        <title>Genome sequencing of oomycete isolates from Chile give support for New Zealand origin for Phytophthora kernoviae and make available the first Nothophytophthora sp. genome.</title>
        <authorList>
            <person name="Studholme D.J."/>
            <person name="Sanfuentes E."/>
            <person name="Panda P."/>
            <person name="Hill R."/>
            <person name="Sambles C."/>
            <person name="Grant M."/>
            <person name="Williams N.M."/>
            <person name="Mcdougal R.L."/>
        </authorList>
    </citation>
    <scope>NUCLEOTIDE SEQUENCE [LARGE SCALE GENOMIC DNA]</scope>
    <source>
        <strain evidence="3">Chile6</strain>
        <strain evidence="2">Chile7</strain>
    </source>
</reference>
<evidence type="ECO:0000256" key="1">
    <source>
        <dbReference type="SAM" id="MobiDB-lite"/>
    </source>
</evidence>
<accession>A0A3F2RV96</accession>
<comment type="caution">
    <text evidence="3">The sequence shown here is derived from an EMBL/GenBank/DDBJ whole genome shotgun (WGS) entry which is preliminary data.</text>
</comment>
<dbReference type="Proteomes" id="UP000284657">
    <property type="component" value="Unassembled WGS sequence"/>
</dbReference>
<dbReference type="EMBL" id="MBAD02000963">
    <property type="protein sequence ID" value="RLN60582.1"/>
    <property type="molecule type" value="Genomic_DNA"/>
</dbReference>
<dbReference type="AlphaFoldDB" id="A0A3F2RV96"/>
<evidence type="ECO:0000313" key="4">
    <source>
        <dbReference type="Proteomes" id="UP000277300"/>
    </source>
</evidence>
<dbReference type="EMBL" id="MBDO02000063">
    <property type="protein sequence ID" value="RLN64922.1"/>
    <property type="molecule type" value="Genomic_DNA"/>
</dbReference>
<organism evidence="3 4">
    <name type="scientific">Phytophthora kernoviae</name>
    <dbReference type="NCBI Taxonomy" id="325452"/>
    <lineage>
        <taxon>Eukaryota</taxon>
        <taxon>Sar</taxon>
        <taxon>Stramenopiles</taxon>
        <taxon>Oomycota</taxon>
        <taxon>Peronosporomycetes</taxon>
        <taxon>Peronosporales</taxon>
        <taxon>Peronosporaceae</taxon>
        <taxon>Phytophthora</taxon>
    </lineage>
</organism>
<dbReference type="Proteomes" id="UP000277300">
    <property type="component" value="Unassembled WGS sequence"/>
</dbReference>
<name>A0A3F2RV96_9STRA</name>
<gene>
    <name evidence="2" type="ORF">BBJ29_002840</name>
    <name evidence="3" type="ORF">BBP00_00003164</name>
</gene>
<protein>
    <submittedName>
        <fullName evidence="3">Uncharacterized protein</fullName>
    </submittedName>
</protein>
<sequence>MINNEPMYPGAKDPKEKQKQHPNLKASGAEYNIVTNMPLASAGTSSTVPSSSDTSFRRPVREFNILTNKYHDRHEDRFEQEAAQAKRLAAQKYFKTRAFDPIRITYTDEDREKEFLARRQKEEQEHGKDRVLLLPPREQFSEGRVYNILNQHVINPAKLDAMHEKDQRALNKMQKTAFEKRMHKVGETIETRETNLCLNRFAHERHTESQLHGYDVLSNQPPLK</sequence>
<feature type="region of interest" description="Disordered" evidence="1">
    <location>
        <begin position="1"/>
        <end position="31"/>
    </location>
</feature>
<evidence type="ECO:0000313" key="3">
    <source>
        <dbReference type="EMBL" id="RLN64922.1"/>
    </source>
</evidence>
<evidence type="ECO:0000313" key="2">
    <source>
        <dbReference type="EMBL" id="RLN60582.1"/>
    </source>
</evidence>